<keyword evidence="3" id="KW-1185">Reference proteome</keyword>
<evidence type="ECO:0000313" key="2">
    <source>
        <dbReference type="EMBL" id="MFD1711080.1"/>
    </source>
</evidence>
<name>A0ABW4KSX0_9BURK</name>
<keyword evidence="1" id="KW-0812">Transmembrane</keyword>
<reference evidence="3" key="1">
    <citation type="journal article" date="2019" name="Int. J. Syst. Evol. Microbiol.">
        <title>The Global Catalogue of Microorganisms (GCM) 10K type strain sequencing project: providing services to taxonomists for standard genome sequencing and annotation.</title>
        <authorList>
            <consortium name="The Broad Institute Genomics Platform"/>
            <consortium name="The Broad Institute Genome Sequencing Center for Infectious Disease"/>
            <person name="Wu L."/>
            <person name="Ma J."/>
        </authorList>
    </citation>
    <scope>NUCLEOTIDE SEQUENCE [LARGE SCALE GENOMIC DNA]</scope>
    <source>
        <strain evidence="3">LMG 29247</strain>
    </source>
</reference>
<sequence length="104" mass="11334">MDRSENRTWMREELLQLLAVAGTLAGLSITAVALLHTVDHATATATIADDMLVLSALFFLLCTYAIFIALRTRHARVARTLERVADTLFLLALTGMVAAGFVMV</sequence>
<keyword evidence="1" id="KW-1133">Transmembrane helix</keyword>
<keyword evidence="1" id="KW-0472">Membrane</keyword>
<feature type="transmembrane region" description="Helical" evidence="1">
    <location>
        <begin position="51"/>
        <end position="72"/>
    </location>
</feature>
<accession>A0ABW4KSX0</accession>
<evidence type="ECO:0000256" key="1">
    <source>
        <dbReference type="SAM" id="Phobius"/>
    </source>
</evidence>
<dbReference type="RefSeq" id="WP_147911427.1">
    <property type="nucleotide sequence ID" value="NZ_JBHUEJ010000019.1"/>
</dbReference>
<comment type="caution">
    <text evidence="2">The sequence shown here is derived from an EMBL/GenBank/DDBJ whole genome shotgun (WGS) entry which is preliminary data.</text>
</comment>
<feature type="transmembrane region" description="Helical" evidence="1">
    <location>
        <begin position="84"/>
        <end position="103"/>
    </location>
</feature>
<proteinExistence type="predicted"/>
<gene>
    <name evidence="2" type="ORF">ACFSF0_10710</name>
</gene>
<organism evidence="2 3">
    <name type="scientific">Ottowia flava</name>
    <dbReference type="NCBI Taxonomy" id="2675430"/>
    <lineage>
        <taxon>Bacteria</taxon>
        <taxon>Pseudomonadati</taxon>
        <taxon>Pseudomonadota</taxon>
        <taxon>Betaproteobacteria</taxon>
        <taxon>Burkholderiales</taxon>
        <taxon>Comamonadaceae</taxon>
        <taxon>Ottowia</taxon>
    </lineage>
</organism>
<protein>
    <submittedName>
        <fullName evidence="2">Uncharacterized protein</fullName>
    </submittedName>
</protein>
<dbReference type="EMBL" id="JBHUEJ010000019">
    <property type="protein sequence ID" value="MFD1711080.1"/>
    <property type="molecule type" value="Genomic_DNA"/>
</dbReference>
<dbReference type="Proteomes" id="UP001597304">
    <property type="component" value="Unassembled WGS sequence"/>
</dbReference>
<evidence type="ECO:0000313" key="3">
    <source>
        <dbReference type="Proteomes" id="UP001597304"/>
    </source>
</evidence>